<keyword evidence="6" id="KW-1185">Reference proteome</keyword>
<dbReference type="InterPro" id="IPR001753">
    <property type="entry name" value="Enoyl-CoA_hydra/iso"/>
</dbReference>
<evidence type="ECO:0000256" key="2">
    <source>
        <dbReference type="ARBA" id="ARBA00023239"/>
    </source>
</evidence>
<dbReference type="GO" id="GO:0006635">
    <property type="term" value="P:fatty acid beta-oxidation"/>
    <property type="evidence" value="ECO:0007669"/>
    <property type="project" value="TreeGrafter"/>
</dbReference>
<evidence type="ECO:0000313" key="6">
    <source>
        <dbReference type="Proteomes" id="UP000076128"/>
    </source>
</evidence>
<dbReference type="PATRIC" id="fig|1335048.3.peg.3957"/>
<comment type="similarity">
    <text evidence="4">Belongs to the enoyl-CoA hydratase/isomerase family.</text>
</comment>
<dbReference type="SUPFAM" id="SSF52096">
    <property type="entry name" value="ClpP/crotonase"/>
    <property type="match status" value="1"/>
</dbReference>
<dbReference type="PROSITE" id="PS00166">
    <property type="entry name" value="ENOYL_COA_HYDRATASE"/>
    <property type="match status" value="1"/>
</dbReference>
<dbReference type="CDD" id="cd06558">
    <property type="entry name" value="crotonase-like"/>
    <property type="match status" value="1"/>
</dbReference>
<dbReference type="InterPro" id="IPR018376">
    <property type="entry name" value="Enoyl-CoA_hyd/isom_CS"/>
</dbReference>
<keyword evidence="3" id="KW-0511">Multifunctional enzyme</keyword>
<gene>
    <name evidence="5" type="ORF">AKL17_3816</name>
</gene>
<proteinExistence type="inferred from homology"/>
<name>A0A159Z8K5_9RHOB</name>
<reference evidence="5 6" key="1">
    <citation type="submission" date="2015-09" db="EMBL/GenBank/DDBJ databases">
        <title>Complete genome sequence of Defluviimonas alba cai42t isolated from an oilfield in Xinjiang.</title>
        <authorList>
            <person name="Geng S."/>
            <person name="Pan X."/>
            <person name="Wu X."/>
        </authorList>
    </citation>
    <scope>NUCLEOTIDE SEQUENCE [LARGE SCALE GENOMIC DNA]</scope>
    <source>
        <strain evidence="6">cai42</strain>
    </source>
</reference>
<sequence>MMRDQMPKQSGPVSMRAEDGLAIITIDNPPVNAGSTAVRAGILAGLAVAGADPELVGVVIIGAGRSFIAGSDIREFGAPLEAPELPEVIAAIEALPIPVVAAIHGAALGGGFELALACDLRVAAPEAIMGLPEVSLGMVPGAGAPSGCHV</sequence>
<evidence type="ECO:0000256" key="3">
    <source>
        <dbReference type="ARBA" id="ARBA00023268"/>
    </source>
</evidence>
<keyword evidence="2" id="KW-0456">Lyase</keyword>
<dbReference type="RefSeq" id="WP_236937855.1">
    <property type="nucleotide sequence ID" value="NZ_CP012661.1"/>
</dbReference>
<dbReference type="STRING" id="1335048.AKL17_3816"/>
<evidence type="ECO:0000313" key="5">
    <source>
        <dbReference type="EMBL" id="AMY71038.1"/>
    </source>
</evidence>
<dbReference type="InterPro" id="IPR029045">
    <property type="entry name" value="ClpP/crotonase-like_dom_sf"/>
</dbReference>
<protein>
    <submittedName>
        <fullName evidence="5">3-hydroxyacyl-CoA dehydrogenase NAD-binding protein</fullName>
    </submittedName>
</protein>
<dbReference type="EMBL" id="CP012661">
    <property type="protein sequence ID" value="AMY71038.1"/>
    <property type="molecule type" value="Genomic_DNA"/>
</dbReference>
<evidence type="ECO:0000256" key="4">
    <source>
        <dbReference type="RuleBase" id="RU003707"/>
    </source>
</evidence>
<dbReference type="Proteomes" id="UP000076128">
    <property type="component" value="Chromosome"/>
</dbReference>
<dbReference type="GO" id="GO:0016853">
    <property type="term" value="F:isomerase activity"/>
    <property type="evidence" value="ECO:0007669"/>
    <property type="project" value="UniProtKB-KW"/>
</dbReference>
<dbReference type="GO" id="GO:0016829">
    <property type="term" value="F:lyase activity"/>
    <property type="evidence" value="ECO:0007669"/>
    <property type="project" value="UniProtKB-KW"/>
</dbReference>
<dbReference type="Pfam" id="PF00378">
    <property type="entry name" value="ECH_1"/>
    <property type="match status" value="1"/>
</dbReference>
<dbReference type="AlphaFoldDB" id="A0A159Z8K5"/>
<dbReference type="PANTHER" id="PTHR23309:SF49">
    <property type="entry name" value="PEROXISOMAL BIFUNCTIONAL ENZYME"/>
    <property type="match status" value="1"/>
</dbReference>
<evidence type="ECO:0000256" key="1">
    <source>
        <dbReference type="ARBA" id="ARBA00023235"/>
    </source>
</evidence>
<accession>A0A159Z8K5</accession>
<dbReference type="KEGG" id="daa:AKL17_3816"/>
<dbReference type="GO" id="GO:0003857">
    <property type="term" value="F:(3S)-3-hydroxyacyl-CoA dehydrogenase (NAD+) activity"/>
    <property type="evidence" value="ECO:0007669"/>
    <property type="project" value="TreeGrafter"/>
</dbReference>
<dbReference type="Gene3D" id="3.90.226.10">
    <property type="entry name" value="2-enoyl-CoA Hydratase, Chain A, domain 1"/>
    <property type="match status" value="1"/>
</dbReference>
<keyword evidence="1" id="KW-0413">Isomerase</keyword>
<dbReference type="PANTHER" id="PTHR23309">
    <property type="entry name" value="3-HYDROXYACYL-COA DEHYROGENASE"/>
    <property type="match status" value="1"/>
</dbReference>
<organism evidence="5 6">
    <name type="scientific">Frigidibacter mobilis</name>
    <dbReference type="NCBI Taxonomy" id="1335048"/>
    <lineage>
        <taxon>Bacteria</taxon>
        <taxon>Pseudomonadati</taxon>
        <taxon>Pseudomonadota</taxon>
        <taxon>Alphaproteobacteria</taxon>
        <taxon>Rhodobacterales</taxon>
        <taxon>Paracoccaceae</taxon>
        <taxon>Frigidibacter</taxon>
    </lineage>
</organism>